<dbReference type="EMBL" id="JAIWYP010000011">
    <property type="protein sequence ID" value="KAH3733555.1"/>
    <property type="molecule type" value="Genomic_DNA"/>
</dbReference>
<evidence type="ECO:0000256" key="1">
    <source>
        <dbReference type="SAM" id="MobiDB-lite"/>
    </source>
</evidence>
<evidence type="ECO:0000313" key="2">
    <source>
        <dbReference type="EMBL" id="KAH3733555.1"/>
    </source>
</evidence>
<accession>A0A9D4HSM0</accession>
<proteinExistence type="predicted"/>
<feature type="region of interest" description="Disordered" evidence="1">
    <location>
        <begin position="19"/>
        <end position="45"/>
    </location>
</feature>
<name>A0A9D4HSM0_DREPO</name>
<keyword evidence="3" id="KW-1185">Reference proteome</keyword>
<dbReference type="AlphaFoldDB" id="A0A9D4HSM0"/>
<reference evidence="2" key="2">
    <citation type="submission" date="2020-11" db="EMBL/GenBank/DDBJ databases">
        <authorList>
            <person name="McCartney M.A."/>
            <person name="Auch B."/>
            <person name="Kono T."/>
            <person name="Mallez S."/>
            <person name="Becker A."/>
            <person name="Gohl D.M."/>
            <person name="Silverstein K.A.T."/>
            <person name="Koren S."/>
            <person name="Bechman K.B."/>
            <person name="Herman A."/>
            <person name="Abrahante J.E."/>
            <person name="Garbe J."/>
        </authorList>
    </citation>
    <scope>NUCLEOTIDE SEQUENCE</scope>
    <source>
        <strain evidence="2">Duluth1</strain>
        <tissue evidence="2">Whole animal</tissue>
    </source>
</reference>
<evidence type="ECO:0000313" key="3">
    <source>
        <dbReference type="Proteomes" id="UP000828390"/>
    </source>
</evidence>
<organism evidence="2 3">
    <name type="scientific">Dreissena polymorpha</name>
    <name type="common">Zebra mussel</name>
    <name type="synonym">Mytilus polymorpha</name>
    <dbReference type="NCBI Taxonomy" id="45954"/>
    <lineage>
        <taxon>Eukaryota</taxon>
        <taxon>Metazoa</taxon>
        <taxon>Spiralia</taxon>
        <taxon>Lophotrochozoa</taxon>
        <taxon>Mollusca</taxon>
        <taxon>Bivalvia</taxon>
        <taxon>Autobranchia</taxon>
        <taxon>Heteroconchia</taxon>
        <taxon>Euheterodonta</taxon>
        <taxon>Imparidentia</taxon>
        <taxon>Neoheterodontei</taxon>
        <taxon>Myida</taxon>
        <taxon>Dreissenoidea</taxon>
        <taxon>Dreissenidae</taxon>
        <taxon>Dreissena</taxon>
    </lineage>
</organism>
<protein>
    <submittedName>
        <fullName evidence="2">Uncharacterized protein</fullName>
    </submittedName>
</protein>
<comment type="caution">
    <text evidence="2">The sequence shown here is derived from an EMBL/GenBank/DDBJ whole genome shotgun (WGS) entry which is preliminary data.</text>
</comment>
<sequence length="92" mass="10634">MIAMKIQISTSADIVNLQEDGRAVKKPESTGSRQAEHHYLHQDQNHHQCIKCQNHIRDRENCSTGHIDEQVQPHPHSIRELRWTDSRQGHGP</sequence>
<feature type="region of interest" description="Disordered" evidence="1">
    <location>
        <begin position="63"/>
        <end position="92"/>
    </location>
</feature>
<gene>
    <name evidence="2" type="ORF">DPMN_039984</name>
</gene>
<reference evidence="2" key="1">
    <citation type="journal article" date="2019" name="bioRxiv">
        <title>The Genome of the Zebra Mussel, Dreissena polymorpha: A Resource for Invasive Species Research.</title>
        <authorList>
            <person name="McCartney M.A."/>
            <person name="Auch B."/>
            <person name="Kono T."/>
            <person name="Mallez S."/>
            <person name="Zhang Y."/>
            <person name="Obille A."/>
            <person name="Becker A."/>
            <person name="Abrahante J.E."/>
            <person name="Garbe J."/>
            <person name="Badalamenti J.P."/>
            <person name="Herman A."/>
            <person name="Mangelson H."/>
            <person name="Liachko I."/>
            <person name="Sullivan S."/>
            <person name="Sone E.D."/>
            <person name="Koren S."/>
            <person name="Silverstein K.A.T."/>
            <person name="Beckman K.B."/>
            <person name="Gohl D.M."/>
        </authorList>
    </citation>
    <scope>NUCLEOTIDE SEQUENCE</scope>
    <source>
        <strain evidence="2">Duluth1</strain>
        <tissue evidence="2">Whole animal</tissue>
    </source>
</reference>
<dbReference type="Proteomes" id="UP000828390">
    <property type="component" value="Unassembled WGS sequence"/>
</dbReference>